<reference evidence="1" key="1">
    <citation type="submission" date="2021-01" db="EMBL/GenBank/DDBJ databases">
        <title>Ramlibacter sp. strain AW1 16S ribosomal RNA gene Genome sequencing and assembly.</title>
        <authorList>
            <person name="Kang M."/>
        </authorList>
    </citation>
    <scope>NUCLEOTIDE SEQUENCE</scope>
    <source>
        <strain evidence="1">AW1</strain>
    </source>
</reference>
<accession>A0A936ZXU9</accession>
<keyword evidence="2" id="KW-1185">Reference proteome</keyword>
<dbReference type="AlphaFoldDB" id="A0A936ZXU9"/>
<evidence type="ECO:0000313" key="1">
    <source>
        <dbReference type="EMBL" id="MBL0423075.1"/>
    </source>
</evidence>
<gene>
    <name evidence="1" type="ORF">JI739_22245</name>
</gene>
<sequence>MAGLQYQAVHIRELLTVSRTDVQRLLSTLPPFSAAPTQARTARTFTISDLAFFSIVSMLHKQLAMPLRVIAGFSGELHAMLSQPAASNSMPERYFLNQGDDGKWLVGIDAGGVLSLAIDPVPIWRSVYGFVGLEPSPQADLQFGLMALPMPSAVKASNARRAR</sequence>
<organism evidence="1 2">
    <name type="scientific">Ramlibacter aurantiacus</name>
    <dbReference type="NCBI Taxonomy" id="2801330"/>
    <lineage>
        <taxon>Bacteria</taxon>
        <taxon>Pseudomonadati</taxon>
        <taxon>Pseudomonadota</taxon>
        <taxon>Betaproteobacteria</taxon>
        <taxon>Burkholderiales</taxon>
        <taxon>Comamonadaceae</taxon>
        <taxon>Ramlibacter</taxon>
    </lineage>
</organism>
<dbReference type="EMBL" id="JAEQNA010000011">
    <property type="protein sequence ID" value="MBL0423075.1"/>
    <property type="molecule type" value="Genomic_DNA"/>
</dbReference>
<dbReference type="Proteomes" id="UP000613011">
    <property type="component" value="Unassembled WGS sequence"/>
</dbReference>
<name>A0A936ZXU9_9BURK</name>
<protein>
    <submittedName>
        <fullName evidence="1">Uncharacterized protein</fullName>
    </submittedName>
</protein>
<evidence type="ECO:0000313" key="2">
    <source>
        <dbReference type="Proteomes" id="UP000613011"/>
    </source>
</evidence>
<comment type="caution">
    <text evidence="1">The sequence shown here is derived from an EMBL/GenBank/DDBJ whole genome shotgun (WGS) entry which is preliminary data.</text>
</comment>
<dbReference type="RefSeq" id="WP_236589978.1">
    <property type="nucleotide sequence ID" value="NZ_JAEQNA010000011.1"/>
</dbReference>
<proteinExistence type="predicted"/>